<dbReference type="Proteomes" id="UP000199820">
    <property type="component" value="Unassembled WGS sequence"/>
</dbReference>
<gene>
    <name evidence="1" type="ORF">SAMN04487771_10212</name>
</gene>
<dbReference type="PROSITE" id="PS51331">
    <property type="entry name" value="THYX"/>
    <property type="match status" value="1"/>
</dbReference>
<keyword evidence="2" id="KW-1185">Reference proteome</keyword>
<dbReference type="OrthoDB" id="9780625at2"/>
<dbReference type="Pfam" id="PF02511">
    <property type="entry name" value="Thy1"/>
    <property type="match status" value="1"/>
</dbReference>
<dbReference type="SUPFAM" id="SSF69796">
    <property type="entry name" value="Thymidylate synthase-complementing protein Thy1"/>
    <property type="match status" value="1"/>
</dbReference>
<dbReference type="PANTHER" id="PTHR34934:SF1">
    <property type="entry name" value="FLAVIN-DEPENDENT THYMIDYLATE SYNTHASE"/>
    <property type="match status" value="1"/>
</dbReference>
<dbReference type="CDD" id="cd20175">
    <property type="entry name" value="ThyX"/>
    <property type="match status" value="1"/>
</dbReference>
<reference evidence="1 2" key="1">
    <citation type="submission" date="2016-10" db="EMBL/GenBank/DDBJ databases">
        <authorList>
            <person name="de Groot N.N."/>
        </authorList>
    </citation>
    <scope>NUCLEOTIDE SEQUENCE [LARGE SCALE GENOMIC DNA]</scope>
    <source>
        <strain evidence="1 2">KH1P1</strain>
    </source>
</reference>
<dbReference type="Gene3D" id="3.30.1360.170">
    <property type="match status" value="1"/>
</dbReference>
<accession>A0A1I0ETC7</accession>
<dbReference type="GO" id="GO:0004799">
    <property type="term" value="F:thymidylate synthase activity"/>
    <property type="evidence" value="ECO:0007669"/>
    <property type="project" value="TreeGrafter"/>
</dbReference>
<dbReference type="InterPro" id="IPR036098">
    <property type="entry name" value="Thymidylate_synthase_ThyX_sf"/>
</dbReference>
<evidence type="ECO:0000313" key="1">
    <source>
        <dbReference type="EMBL" id="SET48799.1"/>
    </source>
</evidence>
<name>A0A1I0ETC7_9FIRM</name>
<dbReference type="GO" id="GO:0006231">
    <property type="term" value="P:dTMP biosynthetic process"/>
    <property type="evidence" value="ECO:0007669"/>
    <property type="project" value="InterPro"/>
</dbReference>
<dbReference type="GO" id="GO:0050660">
    <property type="term" value="F:flavin adenine dinucleotide binding"/>
    <property type="evidence" value="ECO:0007669"/>
    <property type="project" value="InterPro"/>
</dbReference>
<dbReference type="EMBL" id="FOIL01000021">
    <property type="protein sequence ID" value="SET48799.1"/>
    <property type="molecule type" value="Genomic_DNA"/>
</dbReference>
<sequence>MGRIIIQEETEKFPISLIGKEAGVCWGGNTADQAKNYKRGLGCIRDGHGRTMEYPQIYMILDGYSARVIRELYTHIAGGPTRLQASTRYIDYESGFDYITPPSISKDPETEKVYREAMAGILENLQKLEAMGVPREDNALLLPLGMTTKVVFRTNLRNLADMSHQRLCTRAYWEYREMMKDIIDALVAYGENEGENEWKKASELLFMPKCDVVGFCTESKCCGRRPKKEV</sequence>
<dbReference type="STRING" id="1526.SAMN02910262_01303"/>
<dbReference type="InterPro" id="IPR003669">
    <property type="entry name" value="Thymidylate_synthase_ThyX"/>
</dbReference>
<dbReference type="RefSeq" id="WP_074649481.1">
    <property type="nucleotide sequence ID" value="NZ_FOIL01000021.1"/>
</dbReference>
<proteinExistence type="predicted"/>
<evidence type="ECO:0000313" key="2">
    <source>
        <dbReference type="Proteomes" id="UP000199820"/>
    </source>
</evidence>
<dbReference type="GO" id="GO:0050797">
    <property type="term" value="F:thymidylate synthase (FAD) activity"/>
    <property type="evidence" value="ECO:0007669"/>
    <property type="project" value="InterPro"/>
</dbReference>
<dbReference type="AlphaFoldDB" id="A0A1I0ETC7"/>
<dbReference type="eggNOG" id="COG1351">
    <property type="taxonomic scope" value="Bacteria"/>
</dbReference>
<organism evidence="1 2">
    <name type="scientific">[Clostridium] aminophilum</name>
    <dbReference type="NCBI Taxonomy" id="1526"/>
    <lineage>
        <taxon>Bacteria</taxon>
        <taxon>Bacillati</taxon>
        <taxon>Bacillota</taxon>
        <taxon>Clostridia</taxon>
        <taxon>Lachnospirales</taxon>
        <taxon>Lachnospiraceae</taxon>
    </lineage>
</organism>
<dbReference type="GO" id="GO:0070402">
    <property type="term" value="F:NADPH binding"/>
    <property type="evidence" value="ECO:0007669"/>
    <property type="project" value="TreeGrafter"/>
</dbReference>
<dbReference type="PANTHER" id="PTHR34934">
    <property type="entry name" value="FLAVIN-DEPENDENT THYMIDYLATE SYNTHASE"/>
    <property type="match status" value="1"/>
</dbReference>
<protein>
    <submittedName>
        <fullName evidence="1">Thymidylate synthase (FAD)</fullName>
    </submittedName>
</protein>